<dbReference type="AlphaFoldDB" id="A0A5M8PRV1"/>
<evidence type="ECO:0000313" key="2">
    <source>
        <dbReference type="EMBL" id="KAA6412147.1"/>
    </source>
</evidence>
<organism evidence="2 3">
    <name type="scientific">Lasallia pustulata</name>
    <dbReference type="NCBI Taxonomy" id="136370"/>
    <lineage>
        <taxon>Eukaryota</taxon>
        <taxon>Fungi</taxon>
        <taxon>Dikarya</taxon>
        <taxon>Ascomycota</taxon>
        <taxon>Pezizomycotina</taxon>
        <taxon>Lecanoromycetes</taxon>
        <taxon>OSLEUM clade</taxon>
        <taxon>Umbilicariomycetidae</taxon>
        <taxon>Umbilicariales</taxon>
        <taxon>Umbilicariaceae</taxon>
        <taxon>Lasallia</taxon>
    </lineage>
</organism>
<name>A0A5M8PRV1_9LECA</name>
<feature type="region of interest" description="Disordered" evidence="1">
    <location>
        <begin position="76"/>
        <end position="108"/>
    </location>
</feature>
<dbReference type="OrthoDB" id="10569733at2759"/>
<dbReference type="Proteomes" id="UP000324767">
    <property type="component" value="Unassembled WGS sequence"/>
</dbReference>
<evidence type="ECO:0000256" key="1">
    <source>
        <dbReference type="SAM" id="MobiDB-lite"/>
    </source>
</evidence>
<accession>A0A5M8PRV1</accession>
<reference evidence="2 3" key="1">
    <citation type="submission" date="2019-09" db="EMBL/GenBank/DDBJ databases">
        <title>The hologenome of the rock-dwelling lichen Lasallia pustulata.</title>
        <authorList>
            <person name="Greshake Tzovaras B."/>
            <person name="Segers F."/>
            <person name="Bicker A."/>
            <person name="Dal Grande F."/>
            <person name="Otte J."/>
            <person name="Hankeln T."/>
            <person name="Schmitt I."/>
            <person name="Ebersberger I."/>
        </authorList>
    </citation>
    <scope>NUCLEOTIDE SEQUENCE [LARGE SCALE GENOMIC DNA]</scope>
    <source>
        <strain evidence="2">A1-1</strain>
    </source>
</reference>
<proteinExistence type="predicted"/>
<feature type="compositionally biased region" description="Polar residues" evidence="1">
    <location>
        <begin position="99"/>
        <end position="108"/>
    </location>
</feature>
<evidence type="ECO:0000313" key="3">
    <source>
        <dbReference type="Proteomes" id="UP000324767"/>
    </source>
</evidence>
<comment type="caution">
    <text evidence="2">The sequence shown here is derived from an EMBL/GenBank/DDBJ whole genome shotgun (WGS) entry which is preliminary data.</text>
</comment>
<gene>
    <name evidence="2" type="ORF">FRX48_04298</name>
</gene>
<sequence>MVQADIRSPSPSRTCFTAAAPSTPINTKRRAPTKRQALKSPGDWPSFTPLFLHANWEKWGVRSFMCHICPAIPTSSPSLHSPPPPDTSTFDPATPPSPQITGRFSTPSDPLFPLLNSNKRILRLKEVPAWRPGYNQSRGLEGWKVDPERDMWVVMAKVACKGFWRDEVACQRTREYLRGTFGVEVGDGEEGEGDRRACRA</sequence>
<protein>
    <submittedName>
        <fullName evidence="2">Uncharacterized protein</fullName>
    </submittedName>
</protein>
<dbReference type="EMBL" id="VXIT01000006">
    <property type="protein sequence ID" value="KAA6412147.1"/>
    <property type="molecule type" value="Genomic_DNA"/>
</dbReference>